<accession>A0A832T2F9</accession>
<evidence type="ECO:0000256" key="2">
    <source>
        <dbReference type="ARBA" id="ARBA00022741"/>
    </source>
</evidence>
<dbReference type="SMART" id="SM00382">
    <property type="entry name" value="AAA"/>
    <property type="match status" value="1"/>
</dbReference>
<dbReference type="GO" id="GO:0016887">
    <property type="term" value="F:ATP hydrolysis activity"/>
    <property type="evidence" value="ECO:0007669"/>
    <property type="project" value="InterPro"/>
</dbReference>
<dbReference type="InterPro" id="IPR003439">
    <property type="entry name" value="ABC_transporter-like_ATP-bd"/>
</dbReference>
<comment type="caution">
    <text evidence="5">The sequence shown here is derived from an EMBL/GenBank/DDBJ whole genome shotgun (WGS) entry which is preliminary data.</text>
</comment>
<dbReference type="EMBL" id="DUJN01000005">
    <property type="protein sequence ID" value="HII61330.1"/>
    <property type="molecule type" value="Genomic_DNA"/>
</dbReference>
<dbReference type="GO" id="GO:0015833">
    <property type="term" value="P:peptide transport"/>
    <property type="evidence" value="ECO:0007669"/>
    <property type="project" value="InterPro"/>
</dbReference>
<dbReference type="PANTHER" id="PTHR43230:SF3">
    <property type="entry name" value="ABC-TYPE DIPEPTIDE_OLIGOPEPTIDE TRANSPORT SYSTEM, ATPASE COMPONENT"/>
    <property type="match status" value="1"/>
</dbReference>
<name>A0A832T2F9_PYRHR</name>
<dbReference type="InterPro" id="IPR017871">
    <property type="entry name" value="ABC_transporter-like_CS"/>
</dbReference>
<dbReference type="OMA" id="VACHWAE"/>
<protein>
    <submittedName>
        <fullName evidence="5">ATP-binding cassette domain-containing protein</fullName>
    </submittedName>
</protein>
<dbReference type="PROSITE" id="PS00211">
    <property type="entry name" value="ABC_TRANSPORTER_1"/>
    <property type="match status" value="1"/>
</dbReference>
<dbReference type="InterPro" id="IPR027417">
    <property type="entry name" value="P-loop_NTPase"/>
</dbReference>
<dbReference type="GeneID" id="1443140"/>
<reference evidence="5" key="1">
    <citation type="journal article" date="2020" name="bioRxiv">
        <title>A rank-normalized archaeal taxonomy based on genome phylogeny resolves widespread incomplete and uneven classifications.</title>
        <authorList>
            <person name="Rinke C."/>
            <person name="Chuvochina M."/>
            <person name="Mussig A.J."/>
            <person name="Chaumeil P.-A."/>
            <person name="Waite D.W."/>
            <person name="Whitman W.B."/>
            <person name="Parks D.H."/>
            <person name="Hugenholtz P."/>
        </authorList>
    </citation>
    <scope>NUCLEOTIDE SEQUENCE</scope>
    <source>
        <strain evidence="5">UBA8834</strain>
    </source>
</reference>
<dbReference type="PANTHER" id="PTHR43230">
    <property type="entry name" value="ABC-TYPE DIPEPTIDE/OLIGOPEPTIDE TRANSPORT SYSTEM, ATPASE COMPONENT"/>
    <property type="match status" value="1"/>
</dbReference>
<dbReference type="InterPro" id="IPR013563">
    <property type="entry name" value="Oligopep_ABC_C"/>
</dbReference>
<dbReference type="CDD" id="cd03257">
    <property type="entry name" value="ABC_NikE_OppD_transporters"/>
    <property type="match status" value="1"/>
</dbReference>
<organism evidence="5 6">
    <name type="scientific">Pyrococcus horikoshii</name>
    <dbReference type="NCBI Taxonomy" id="53953"/>
    <lineage>
        <taxon>Archaea</taxon>
        <taxon>Methanobacteriati</taxon>
        <taxon>Methanobacteriota</taxon>
        <taxon>Thermococci</taxon>
        <taxon>Thermococcales</taxon>
        <taxon>Thermococcaceae</taxon>
        <taxon>Pyrococcus</taxon>
    </lineage>
</organism>
<dbReference type="InterPro" id="IPR003593">
    <property type="entry name" value="AAA+_ATPase"/>
</dbReference>
<feature type="domain" description="ABC transporter" evidence="4">
    <location>
        <begin position="7"/>
        <end position="259"/>
    </location>
</feature>
<dbReference type="Pfam" id="PF08352">
    <property type="entry name" value="oligo_HPY"/>
    <property type="match status" value="1"/>
</dbReference>
<dbReference type="Proteomes" id="UP000617544">
    <property type="component" value="Unassembled WGS sequence"/>
</dbReference>
<evidence type="ECO:0000313" key="6">
    <source>
        <dbReference type="Proteomes" id="UP000617544"/>
    </source>
</evidence>
<evidence type="ECO:0000259" key="4">
    <source>
        <dbReference type="PROSITE" id="PS50893"/>
    </source>
</evidence>
<proteinExistence type="predicted"/>
<dbReference type="NCBIfam" id="TIGR01727">
    <property type="entry name" value="oligo_HPY"/>
    <property type="match status" value="1"/>
</dbReference>
<keyword evidence="1" id="KW-0813">Transport</keyword>
<dbReference type="SUPFAM" id="SSF52540">
    <property type="entry name" value="P-loop containing nucleoside triphosphate hydrolases"/>
    <property type="match status" value="1"/>
</dbReference>
<dbReference type="Pfam" id="PF00005">
    <property type="entry name" value="ABC_tran"/>
    <property type="match status" value="1"/>
</dbReference>
<dbReference type="GO" id="GO:0005524">
    <property type="term" value="F:ATP binding"/>
    <property type="evidence" value="ECO:0007669"/>
    <property type="project" value="UniProtKB-KW"/>
</dbReference>
<evidence type="ECO:0000256" key="3">
    <source>
        <dbReference type="ARBA" id="ARBA00022840"/>
    </source>
</evidence>
<keyword evidence="3 5" id="KW-0067">ATP-binding</keyword>
<dbReference type="Gene3D" id="3.40.50.300">
    <property type="entry name" value="P-loop containing nucleotide triphosphate hydrolases"/>
    <property type="match status" value="1"/>
</dbReference>
<evidence type="ECO:0000313" key="5">
    <source>
        <dbReference type="EMBL" id="HII61330.1"/>
    </source>
</evidence>
<evidence type="ECO:0000256" key="1">
    <source>
        <dbReference type="ARBA" id="ARBA00022448"/>
    </source>
</evidence>
<dbReference type="PROSITE" id="PS50893">
    <property type="entry name" value="ABC_TRANSPORTER_2"/>
    <property type="match status" value="1"/>
</dbReference>
<dbReference type="AlphaFoldDB" id="A0A832T2F9"/>
<dbReference type="FunFam" id="3.40.50.300:FF:000016">
    <property type="entry name" value="Oligopeptide ABC transporter ATP-binding component"/>
    <property type="match status" value="1"/>
</dbReference>
<dbReference type="RefSeq" id="WP_010884905.1">
    <property type="nucleotide sequence ID" value="NZ_DUJN01000005.1"/>
</dbReference>
<sequence length="323" mass="36630">MTSDTLIEVKNLTKLFPVTSSILGKKISIRAVDNVSFEIKKNEILGLVGESGCGKSTLGKLLVRLLEPTSGTVLFKGQDIYKLRGKKLKEYRKSVQMVFQNPYTSFDPRLTLFENIAEPLYTHKLALNKEEALTLAMQYFEDVGLTPPEDFLMRYPHELSGGQLQRASIARAIALEPEFIVADEPTSMLDASLRSGILNLIKKLRKELHTSWLFITHDLPSAYYIADRIAVMYLGKIVEIGESKEVLKNPLHPYTQALLEANLPIDPDASLKEPKVKGEPKPVFETGYCRFFPRCPYAFEKCKKEEPPLVEVKKDHYVACWLY</sequence>
<gene>
    <name evidence="5" type="ORF">HA331_06240</name>
</gene>
<keyword evidence="2" id="KW-0547">Nucleotide-binding</keyword>